<dbReference type="STRING" id="908809.ABG79_01730"/>
<dbReference type="EMBL" id="LKHP01000009">
    <property type="protein sequence ID" value="KRQ86521.1"/>
    <property type="molecule type" value="Genomic_DNA"/>
</dbReference>
<dbReference type="NCBIfam" id="TIGR01909">
    <property type="entry name" value="C_GCAxxG_C_C"/>
    <property type="match status" value="1"/>
</dbReference>
<organism evidence="1 2">
    <name type="scientific">Caloramator mitchellensis</name>
    <dbReference type="NCBI Taxonomy" id="908809"/>
    <lineage>
        <taxon>Bacteria</taxon>
        <taxon>Bacillati</taxon>
        <taxon>Bacillota</taxon>
        <taxon>Clostridia</taxon>
        <taxon>Eubacteriales</taxon>
        <taxon>Clostridiaceae</taxon>
        <taxon>Caloramator</taxon>
    </lineage>
</organism>
<evidence type="ECO:0000313" key="1">
    <source>
        <dbReference type="EMBL" id="KRQ86521.1"/>
    </source>
</evidence>
<dbReference type="Proteomes" id="UP000052015">
    <property type="component" value="Unassembled WGS sequence"/>
</dbReference>
<protein>
    <submittedName>
        <fullName evidence="1">Putative redox-active protein</fullName>
    </submittedName>
</protein>
<proteinExistence type="predicted"/>
<reference evidence="1 2" key="1">
    <citation type="submission" date="2015-09" db="EMBL/GenBank/DDBJ databases">
        <title>Draft genome sequence of a Caloramator mitchellensis, a moderate thermophile from the Great Artesian Basin of Australia.</title>
        <authorList>
            <person name="Patel B.K."/>
        </authorList>
    </citation>
    <scope>NUCLEOTIDE SEQUENCE [LARGE SCALE GENOMIC DNA]</scope>
    <source>
        <strain evidence="1 2">VF08</strain>
    </source>
</reference>
<dbReference type="Pfam" id="PF09719">
    <property type="entry name" value="C_GCAxxG_C_C"/>
    <property type="match status" value="1"/>
</dbReference>
<dbReference type="AlphaFoldDB" id="A0A0R3JSP4"/>
<evidence type="ECO:0000313" key="2">
    <source>
        <dbReference type="Proteomes" id="UP000052015"/>
    </source>
</evidence>
<keyword evidence="2" id="KW-1185">Reference proteome</keyword>
<dbReference type="InterPro" id="IPR036280">
    <property type="entry name" value="Multihaem_cyt_sf"/>
</dbReference>
<dbReference type="SUPFAM" id="SSF48695">
    <property type="entry name" value="Multiheme cytochromes"/>
    <property type="match status" value="1"/>
</dbReference>
<name>A0A0R3JSP4_CALMK</name>
<gene>
    <name evidence="1" type="ORF">ABG79_01730</name>
</gene>
<comment type="caution">
    <text evidence="1">The sequence shown here is derived from an EMBL/GenBank/DDBJ whole genome shotgun (WGS) entry which is preliminary data.</text>
</comment>
<dbReference type="OrthoDB" id="190287at2"/>
<accession>A0A0R3JSP4</accession>
<dbReference type="InterPro" id="IPR010181">
    <property type="entry name" value="CGCAxxGCC_motif"/>
</dbReference>
<dbReference type="RefSeq" id="WP_057979056.1">
    <property type="nucleotide sequence ID" value="NZ_LKHP01000009.1"/>
</dbReference>
<dbReference type="PATRIC" id="fig|908809.3.peg.1728"/>
<sequence>MDKQVIIDLVRQKAEGYFQRGEFFCSESVVHTINELLGWPYDKNIVKMASAFPIGLGKSGCLCGAVSGGAMALGMAYGRIHGEPMNDKMFPISAELHNHIKDLYGSTCCRVLVKNYEFTSPERKAHCVRITGEVAAWIAEKFLEDDEIALNINERFGTEVEV</sequence>